<dbReference type="InterPro" id="IPR035093">
    <property type="entry name" value="RelE/ParE_toxin_dom_sf"/>
</dbReference>
<dbReference type="Gene3D" id="3.30.2310.20">
    <property type="entry name" value="RelE-like"/>
    <property type="match status" value="1"/>
</dbReference>
<dbReference type="OrthoDB" id="82378at2"/>
<dbReference type="Proteomes" id="UP000618460">
    <property type="component" value="Unassembled WGS sequence"/>
</dbReference>
<sequence length="106" mass="12230">MNYDLITSSATKKFIKKMKDKPLKEKFKSAFKEIQLDPFYVGEPKKGDLAGIYGYDIKHNGTSYEVAYAIEEDENGNVVLVILAGTREQFYEELKRYIKGSKIHKK</sequence>
<evidence type="ECO:0000313" key="2">
    <source>
        <dbReference type="Proteomes" id="UP000618460"/>
    </source>
</evidence>
<reference evidence="1" key="2">
    <citation type="submission" date="2020-09" db="EMBL/GenBank/DDBJ databases">
        <authorList>
            <person name="Sun Q."/>
            <person name="Zhou Y."/>
        </authorList>
    </citation>
    <scope>NUCLEOTIDE SEQUENCE</scope>
    <source>
        <strain evidence="1">CGMCC 1.6333</strain>
    </source>
</reference>
<gene>
    <name evidence="1" type="ORF">GCM10011351_17370</name>
</gene>
<dbReference type="SUPFAM" id="SSF143011">
    <property type="entry name" value="RelE-like"/>
    <property type="match status" value="1"/>
</dbReference>
<evidence type="ECO:0000313" key="1">
    <source>
        <dbReference type="EMBL" id="GGM31700.1"/>
    </source>
</evidence>
<dbReference type="AlphaFoldDB" id="A0A917WV63"/>
<dbReference type="Pfam" id="PF15781">
    <property type="entry name" value="ParE-like_toxin"/>
    <property type="match status" value="1"/>
</dbReference>
<protein>
    <submittedName>
        <fullName evidence="1">Addiction module toxin RelE</fullName>
    </submittedName>
</protein>
<proteinExistence type="predicted"/>
<keyword evidence="2" id="KW-1185">Reference proteome</keyword>
<dbReference type="EMBL" id="BMLG01000008">
    <property type="protein sequence ID" value="GGM31700.1"/>
    <property type="molecule type" value="Genomic_DNA"/>
</dbReference>
<comment type="caution">
    <text evidence="1">The sequence shown here is derived from an EMBL/GenBank/DDBJ whole genome shotgun (WGS) entry which is preliminary data.</text>
</comment>
<accession>A0A917WV63</accession>
<name>A0A917WV63_9BACI</name>
<organism evidence="1 2">
    <name type="scientific">Paraliobacillus quinghaiensis</name>
    <dbReference type="NCBI Taxonomy" id="470815"/>
    <lineage>
        <taxon>Bacteria</taxon>
        <taxon>Bacillati</taxon>
        <taxon>Bacillota</taxon>
        <taxon>Bacilli</taxon>
        <taxon>Bacillales</taxon>
        <taxon>Bacillaceae</taxon>
        <taxon>Paraliobacillus</taxon>
    </lineage>
</organism>
<dbReference type="InterPro" id="IPR031552">
    <property type="entry name" value="ParE-like_toxin"/>
</dbReference>
<dbReference type="RefSeq" id="WP_117155071.1">
    <property type="nucleotide sequence ID" value="NZ_BMLG01000008.1"/>
</dbReference>
<reference evidence="1" key="1">
    <citation type="journal article" date="2014" name="Int. J. Syst. Evol. Microbiol.">
        <title>Complete genome sequence of Corynebacterium casei LMG S-19264T (=DSM 44701T), isolated from a smear-ripened cheese.</title>
        <authorList>
            <consortium name="US DOE Joint Genome Institute (JGI-PGF)"/>
            <person name="Walter F."/>
            <person name="Albersmeier A."/>
            <person name="Kalinowski J."/>
            <person name="Ruckert C."/>
        </authorList>
    </citation>
    <scope>NUCLEOTIDE SEQUENCE</scope>
    <source>
        <strain evidence="1">CGMCC 1.6333</strain>
    </source>
</reference>